<evidence type="ECO:0000313" key="6">
    <source>
        <dbReference type="EMBL" id="MBP2179683.1"/>
    </source>
</evidence>
<keyword evidence="2 4" id="KW-0442">Lipid degradation</keyword>
<gene>
    <name evidence="6" type="ORF">JOM49_001209</name>
</gene>
<evidence type="ECO:0000256" key="3">
    <source>
        <dbReference type="ARBA" id="ARBA00023098"/>
    </source>
</evidence>
<accession>A0ABS4PJX8</accession>
<keyword evidence="7" id="KW-1185">Reference proteome</keyword>
<dbReference type="InterPro" id="IPR002641">
    <property type="entry name" value="PNPLA_dom"/>
</dbReference>
<evidence type="ECO:0000313" key="7">
    <source>
        <dbReference type="Proteomes" id="UP000741013"/>
    </source>
</evidence>
<comment type="caution">
    <text evidence="6">The sequence shown here is derived from an EMBL/GenBank/DDBJ whole genome shotgun (WGS) entry which is preliminary data.</text>
</comment>
<dbReference type="Pfam" id="PF01734">
    <property type="entry name" value="Patatin"/>
    <property type="match status" value="1"/>
</dbReference>
<feature type="domain" description="PNPLA" evidence="5">
    <location>
        <begin position="8"/>
        <end position="211"/>
    </location>
</feature>
<sequence length="350" mass="38073">MSTESVGLCLSGGGYRAMLFHTGALWRLNELGVLSRLDVISSVSGGSITAGALAKAWPELEFSDGVATNFVPAVVDPLRRLANRNIDVRVILRGLLLPGRSIGDEVVAVLRKHLFGDRRMSELPESPQFVFNATNLQNGELWWFYRDKEPPTAAGEPILLATAVAASSAFPPFLSPVKVPTSASERESGLPEEAVLSDAGVFDNLGLDPVVPRCDTVLVSDAGQKFDFQPRVKRNWALHLLRVLDVIDNQVRSLRKRGLVECYVEGEAAGAYWAAHSDIDDFEMPDTLPAPKAKSDQLAAVPTRLHRLDADLQRGLINWGYAVTDAALRKHVVTTAEPPTAYPYPESPLG</sequence>
<dbReference type="RefSeq" id="WP_282769561.1">
    <property type="nucleotide sequence ID" value="NZ_JAGGMS010000001.1"/>
</dbReference>
<protein>
    <submittedName>
        <fullName evidence="6">NTE family protein</fullName>
    </submittedName>
</protein>
<keyword evidence="3 4" id="KW-0443">Lipid metabolism</keyword>
<dbReference type="PANTHER" id="PTHR14226:SF78">
    <property type="entry name" value="SLR0060 PROTEIN"/>
    <property type="match status" value="1"/>
</dbReference>
<dbReference type="Proteomes" id="UP000741013">
    <property type="component" value="Unassembled WGS sequence"/>
</dbReference>
<feature type="active site" description="Nucleophile" evidence="4">
    <location>
        <position position="44"/>
    </location>
</feature>
<dbReference type="InterPro" id="IPR016035">
    <property type="entry name" value="Acyl_Trfase/lysoPLipase"/>
</dbReference>
<organism evidence="6 7">
    <name type="scientific">Amycolatopsis magusensis</name>
    <dbReference type="NCBI Taxonomy" id="882444"/>
    <lineage>
        <taxon>Bacteria</taxon>
        <taxon>Bacillati</taxon>
        <taxon>Actinomycetota</taxon>
        <taxon>Actinomycetes</taxon>
        <taxon>Pseudonocardiales</taxon>
        <taxon>Pseudonocardiaceae</taxon>
        <taxon>Amycolatopsis</taxon>
    </lineage>
</organism>
<reference evidence="6 7" key="1">
    <citation type="submission" date="2021-03" db="EMBL/GenBank/DDBJ databases">
        <title>Sequencing the genomes of 1000 actinobacteria strains.</title>
        <authorList>
            <person name="Klenk H.-P."/>
        </authorList>
    </citation>
    <scope>NUCLEOTIDE SEQUENCE [LARGE SCALE GENOMIC DNA]</scope>
    <source>
        <strain evidence="6 7">DSM 45510</strain>
    </source>
</reference>
<keyword evidence="1 4" id="KW-0378">Hydrolase</keyword>
<dbReference type="SUPFAM" id="SSF52151">
    <property type="entry name" value="FabD/lysophospholipase-like"/>
    <property type="match status" value="1"/>
</dbReference>
<dbReference type="Gene3D" id="3.40.1090.10">
    <property type="entry name" value="Cytosolic phospholipase A2 catalytic domain"/>
    <property type="match status" value="2"/>
</dbReference>
<proteinExistence type="predicted"/>
<evidence type="ECO:0000256" key="1">
    <source>
        <dbReference type="ARBA" id="ARBA00022801"/>
    </source>
</evidence>
<comment type="caution">
    <text evidence="4">Lacks conserved residue(s) required for the propagation of feature annotation.</text>
</comment>
<dbReference type="PROSITE" id="PS51635">
    <property type="entry name" value="PNPLA"/>
    <property type="match status" value="1"/>
</dbReference>
<evidence type="ECO:0000256" key="2">
    <source>
        <dbReference type="ARBA" id="ARBA00022963"/>
    </source>
</evidence>
<evidence type="ECO:0000259" key="5">
    <source>
        <dbReference type="PROSITE" id="PS51635"/>
    </source>
</evidence>
<name>A0ABS4PJX8_9PSEU</name>
<dbReference type="EMBL" id="JAGGMS010000001">
    <property type="protein sequence ID" value="MBP2179683.1"/>
    <property type="molecule type" value="Genomic_DNA"/>
</dbReference>
<dbReference type="InterPro" id="IPR050301">
    <property type="entry name" value="NTE"/>
</dbReference>
<evidence type="ECO:0000256" key="4">
    <source>
        <dbReference type="PROSITE-ProRule" id="PRU01161"/>
    </source>
</evidence>
<dbReference type="PANTHER" id="PTHR14226">
    <property type="entry name" value="NEUROPATHY TARGET ESTERASE/SWISS CHEESE D.MELANOGASTER"/>
    <property type="match status" value="1"/>
</dbReference>
<feature type="active site" description="Proton acceptor" evidence="4">
    <location>
        <position position="198"/>
    </location>
</feature>